<evidence type="ECO:0000256" key="2">
    <source>
        <dbReference type="ARBA" id="ARBA00022475"/>
    </source>
</evidence>
<dbReference type="RefSeq" id="WP_013031608.1">
    <property type="nucleotide sequence ID" value="NC_013960.1"/>
</dbReference>
<feature type="transmembrane region" description="Helical" evidence="7">
    <location>
        <begin position="106"/>
        <end position="130"/>
    </location>
</feature>
<evidence type="ECO:0000313" key="9">
    <source>
        <dbReference type="EMBL" id="ADE13713.1"/>
    </source>
</evidence>
<keyword evidence="6" id="KW-0813">Transport</keyword>
<proteinExistence type="inferred from homology"/>
<keyword evidence="4 7" id="KW-1133">Transmembrane helix</keyword>
<evidence type="ECO:0000256" key="4">
    <source>
        <dbReference type="ARBA" id="ARBA00022989"/>
    </source>
</evidence>
<keyword evidence="10" id="KW-1185">Reference proteome</keyword>
<feature type="transmembrane region" description="Helical" evidence="7">
    <location>
        <begin position="12"/>
        <end position="31"/>
    </location>
</feature>
<dbReference type="Pfam" id="PF01618">
    <property type="entry name" value="MotA_ExbB"/>
    <property type="match status" value="1"/>
</dbReference>
<evidence type="ECO:0000256" key="5">
    <source>
        <dbReference type="ARBA" id="ARBA00023136"/>
    </source>
</evidence>
<name>D5BW63_NITHN</name>
<comment type="subcellular location">
    <subcellularLocation>
        <location evidence="1">Cell membrane</location>
        <topology evidence="1">Multi-pass membrane protein</topology>
    </subcellularLocation>
    <subcellularLocation>
        <location evidence="6">Membrane</location>
        <topology evidence="6">Multi-pass membrane protein</topology>
    </subcellularLocation>
</comment>
<accession>D5BW63</accession>
<dbReference type="AlphaFoldDB" id="D5BW63"/>
<feature type="domain" description="MotA/TolQ/ExbB proton channel" evidence="8">
    <location>
        <begin position="66"/>
        <end position="187"/>
    </location>
</feature>
<dbReference type="STRING" id="472759.Nhal_0529"/>
<sequence>MLEIIKAGGWLMLPILVCSIVAIGIIIERFWSLRRQRVAPKHLVGQIWQWQCCNQLHELQIKRVRENSPLGRILAAGLVNRNHSREIMKESIEDVGRHVTLELERFLNTLGTIAAITPLLGLLGTVIGMIKVFTVINTQGVGNPAVLAGGISEALITTAAGLAVAIPSLMFYRYFRGKVMALVVDMEEQAIQLVEVMHGDRELDPVENAAA</sequence>
<dbReference type="PANTHER" id="PTHR30625">
    <property type="entry name" value="PROTEIN TOLQ"/>
    <property type="match status" value="1"/>
</dbReference>
<organism evidence="9 10">
    <name type="scientific">Nitrosococcus halophilus (strain Nc4)</name>
    <dbReference type="NCBI Taxonomy" id="472759"/>
    <lineage>
        <taxon>Bacteria</taxon>
        <taxon>Pseudomonadati</taxon>
        <taxon>Pseudomonadota</taxon>
        <taxon>Gammaproteobacteria</taxon>
        <taxon>Chromatiales</taxon>
        <taxon>Chromatiaceae</taxon>
        <taxon>Nitrosococcus</taxon>
    </lineage>
</organism>
<feature type="transmembrane region" description="Helical" evidence="7">
    <location>
        <begin position="150"/>
        <end position="172"/>
    </location>
</feature>
<evidence type="ECO:0000256" key="1">
    <source>
        <dbReference type="ARBA" id="ARBA00004651"/>
    </source>
</evidence>
<dbReference type="GO" id="GO:0005886">
    <property type="term" value="C:plasma membrane"/>
    <property type="evidence" value="ECO:0007669"/>
    <property type="project" value="UniProtKB-SubCell"/>
</dbReference>
<evidence type="ECO:0000313" key="10">
    <source>
        <dbReference type="Proteomes" id="UP000001844"/>
    </source>
</evidence>
<gene>
    <name evidence="9" type="ordered locus">Nhal_0529</name>
</gene>
<dbReference type="GO" id="GO:0017038">
    <property type="term" value="P:protein import"/>
    <property type="evidence" value="ECO:0007669"/>
    <property type="project" value="TreeGrafter"/>
</dbReference>
<keyword evidence="2" id="KW-1003">Cell membrane</keyword>
<evidence type="ECO:0000256" key="6">
    <source>
        <dbReference type="RuleBase" id="RU004057"/>
    </source>
</evidence>
<dbReference type="EMBL" id="CP001798">
    <property type="protein sequence ID" value="ADE13713.1"/>
    <property type="molecule type" value="Genomic_DNA"/>
</dbReference>
<dbReference type="InterPro" id="IPR050790">
    <property type="entry name" value="ExbB/TolQ_transport"/>
</dbReference>
<comment type="similarity">
    <text evidence="6">Belongs to the exbB/tolQ family.</text>
</comment>
<dbReference type="OrthoDB" id="4045at2"/>
<keyword evidence="5 7" id="KW-0472">Membrane</keyword>
<keyword evidence="6" id="KW-0653">Protein transport</keyword>
<keyword evidence="3 7" id="KW-0812">Transmembrane</keyword>
<dbReference type="InterPro" id="IPR002898">
    <property type="entry name" value="MotA_ExbB_proton_chnl"/>
</dbReference>
<evidence type="ECO:0000256" key="3">
    <source>
        <dbReference type="ARBA" id="ARBA00022692"/>
    </source>
</evidence>
<protein>
    <submittedName>
        <fullName evidence="9">MotA/TolQ/ExbB proton channel</fullName>
    </submittedName>
</protein>
<dbReference type="eggNOG" id="COG0811">
    <property type="taxonomic scope" value="Bacteria"/>
</dbReference>
<evidence type="ECO:0000256" key="7">
    <source>
        <dbReference type="SAM" id="Phobius"/>
    </source>
</evidence>
<dbReference type="HOGENOM" id="CLU_053325_4_5_6"/>
<dbReference type="PANTHER" id="PTHR30625:SF11">
    <property type="entry name" value="MOTA_TOLQ_EXBB PROTON CHANNEL DOMAIN-CONTAINING PROTEIN"/>
    <property type="match status" value="1"/>
</dbReference>
<dbReference type="Proteomes" id="UP000001844">
    <property type="component" value="Chromosome"/>
</dbReference>
<dbReference type="KEGG" id="nhl:Nhal_0529"/>
<reference evidence="10" key="1">
    <citation type="submission" date="2010-04" db="EMBL/GenBank/DDBJ databases">
        <title>Complete genome sequence of Nitrosococcus halophilus Nc4, a salt-adapted, aerobic obligate ammonia-oxidizing sulfur purple bacterium.</title>
        <authorList>
            <consortium name="US DOE Joint Genome Institute"/>
            <person name="Campbell M.A."/>
            <person name="Malfatti S.A."/>
            <person name="Chain P.S.G."/>
            <person name="Heidelberg J.F."/>
            <person name="Ward B.B."/>
            <person name="Klotz M.G."/>
        </authorList>
    </citation>
    <scope>NUCLEOTIDE SEQUENCE [LARGE SCALE GENOMIC DNA]</scope>
    <source>
        <strain evidence="10">Nc4</strain>
    </source>
</reference>
<evidence type="ECO:0000259" key="8">
    <source>
        <dbReference type="Pfam" id="PF01618"/>
    </source>
</evidence>